<accession>A0A426Y7A4</accession>
<comment type="caution">
    <text evidence="3">The sequence shown here is derived from an EMBL/GenBank/DDBJ whole genome shotgun (WGS) entry which is preliminary data.</text>
</comment>
<dbReference type="Pfam" id="PF14901">
    <property type="entry name" value="Jiv90"/>
    <property type="match status" value="1"/>
</dbReference>
<dbReference type="EMBL" id="AMZH03014462">
    <property type="protein sequence ID" value="RRT47601.1"/>
    <property type="molecule type" value="Genomic_DNA"/>
</dbReference>
<sequence length="369" mass="41584">MGGIDLFKQGCVWVQFQKQDFVSGRVAASHAVEKLMTLIDRHWPLVYSWCTMVAMFLFRLLLRWRGCVARGLRSLFTLGTTALLVILWSCFVCLTSMTSVVYAILSLVQQKESKQVMEDFSVDGEYSPPTKEAEDAVYSKSFSTTSNASNLSNTKKDASSSKVVIMEPTSLVEMERIMNSSNHYEDCSQYHQAKDGDGWVESGCQPVVMTLKKVAYDLNSFDTIPVVYRCPSVLLLEIIGIDVALYVVHHFTDLFLVYQVEIPQAFVCAESKVFDVSEWAICQGMTCRPNTHGPTFHVNMVALDSTGLGSDSSTYSWGLDAKMVVEDDEFELWLQEAVASGIFSETPKRRKSWPFKINQKGLKPWRRSP</sequence>
<evidence type="ECO:0000313" key="3">
    <source>
        <dbReference type="EMBL" id="RRT47601.1"/>
    </source>
</evidence>
<feature type="transmembrane region" description="Helical" evidence="1">
    <location>
        <begin position="74"/>
        <end position="105"/>
    </location>
</feature>
<dbReference type="InterPro" id="IPR032843">
    <property type="entry name" value="Jiv"/>
</dbReference>
<dbReference type="PANTHER" id="PTHR45270">
    <property type="entry name" value="OS03G0832900 PROTEIN"/>
    <property type="match status" value="1"/>
</dbReference>
<evidence type="ECO:0000256" key="1">
    <source>
        <dbReference type="SAM" id="Phobius"/>
    </source>
</evidence>
<keyword evidence="1" id="KW-0472">Membrane</keyword>
<dbReference type="Proteomes" id="UP000287651">
    <property type="component" value="Unassembled WGS sequence"/>
</dbReference>
<gene>
    <name evidence="3" type="ORF">B296_00039010</name>
</gene>
<feature type="transmembrane region" description="Helical" evidence="1">
    <location>
        <begin position="45"/>
        <end position="62"/>
    </location>
</feature>
<reference evidence="3 4" key="1">
    <citation type="journal article" date="2014" name="Agronomy (Basel)">
        <title>A Draft Genome Sequence for Ensete ventricosum, the Drought-Tolerant Tree Against Hunger.</title>
        <authorList>
            <person name="Harrison J."/>
            <person name="Moore K.A."/>
            <person name="Paszkiewicz K."/>
            <person name="Jones T."/>
            <person name="Grant M."/>
            <person name="Ambacheew D."/>
            <person name="Muzemil S."/>
            <person name="Studholme D.J."/>
        </authorList>
    </citation>
    <scope>NUCLEOTIDE SEQUENCE [LARGE SCALE GENOMIC DNA]</scope>
</reference>
<organism evidence="3 4">
    <name type="scientific">Ensete ventricosum</name>
    <name type="common">Abyssinian banana</name>
    <name type="synonym">Musa ensete</name>
    <dbReference type="NCBI Taxonomy" id="4639"/>
    <lineage>
        <taxon>Eukaryota</taxon>
        <taxon>Viridiplantae</taxon>
        <taxon>Streptophyta</taxon>
        <taxon>Embryophyta</taxon>
        <taxon>Tracheophyta</taxon>
        <taxon>Spermatophyta</taxon>
        <taxon>Magnoliopsida</taxon>
        <taxon>Liliopsida</taxon>
        <taxon>Zingiberales</taxon>
        <taxon>Musaceae</taxon>
        <taxon>Ensete</taxon>
    </lineage>
</organism>
<dbReference type="PANTHER" id="PTHR45270:SF1">
    <property type="entry name" value="CHAPERONE DNAJ-DOMAIN SUPERFAMILY PROTEIN"/>
    <property type="match status" value="1"/>
</dbReference>
<keyword evidence="1" id="KW-0812">Transmembrane</keyword>
<name>A0A426Y7A4_ENSVE</name>
<evidence type="ECO:0000259" key="2">
    <source>
        <dbReference type="Pfam" id="PF14901"/>
    </source>
</evidence>
<dbReference type="AlphaFoldDB" id="A0A426Y7A4"/>
<feature type="domain" description="Cleavage inducing molecular chaperone Jiv" evidence="2">
    <location>
        <begin position="264"/>
        <end position="299"/>
    </location>
</feature>
<evidence type="ECO:0000313" key="4">
    <source>
        <dbReference type="Proteomes" id="UP000287651"/>
    </source>
</evidence>
<protein>
    <recommendedName>
        <fullName evidence="2">Cleavage inducing molecular chaperone Jiv domain-containing protein</fullName>
    </recommendedName>
</protein>
<keyword evidence="1" id="KW-1133">Transmembrane helix</keyword>
<proteinExistence type="predicted"/>